<dbReference type="PANTHER" id="PTHR19256:SF65">
    <property type="entry name" value="T CELL RECEPTOR GAMMA CONSTANT 1-RELATED"/>
    <property type="match status" value="1"/>
</dbReference>
<accession>A0A673U4Z4</accession>
<dbReference type="InterPro" id="IPR051117">
    <property type="entry name" value="TRG_var/const_region"/>
</dbReference>
<dbReference type="InterPro" id="IPR013783">
    <property type="entry name" value="Ig-like_fold"/>
</dbReference>
<organism evidence="8 9">
    <name type="scientific">Suricata suricatta</name>
    <name type="common">Meerkat</name>
    <dbReference type="NCBI Taxonomy" id="37032"/>
    <lineage>
        <taxon>Eukaryota</taxon>
        <taxon>Metazoa</taxon>
        <taxon>Chordata</taxon>
        <taxon>Craniata</taxon>
        <taxon>Vertebrata</taxon>
        <taxon>Euteleostomi</taxon>
        <taxon>Mammalia</taxon>
        <taxon>Eutheria</taxon>
        <taxon>Laurasiatheria</taxon>
        <taxon>Carnivora</taxon>
        <taxon>Feliformia</taxon>
        <taxon>Herpestidae</taxon>
        <taxon>Suricata</taxon>
    </lineage>
</organism>
<dbReference type="Ensembl" id="ENSSSUT00005018631.1">
    <property type="protein sequence ID" value="ENSSSUP00005016346.1"/>
    <property type="gene ID" value="ENSSSUG00005010524.1"/>
</dbReference>
<dbReference type="AlphaFoldDB" id="A0A673U4Z4"/>
<evidence type="ECO:0000313" key="8">
    <source>
        <dbReference type="Ensembl" id="ENSSSUP00005016346.1"/>
    </source>
</evidence>
<proteinExistence type="predicted"/>
<name>A0A673U4Z4_SURSU</name>
<evidence type="ECO:0000256" key="5">
    <source>
        <dbReference type="ARBA" id="ARBA00023170"/>
    </source>
</evidence>
<evidence type="ECO:0000256" key="6">
    <source>
        <dbReference type="ARBA" id="ARBA00023319"/>
    </source>
</evidence>
<evidence type="ECO:0000256" key="7">
    <source>
        <dbReference type="SAM" id="Phobius"/>
    </source>
</evidence>
<keyword evidence="5" id="KW-0675">Receptor</keyword>
<protein>
    <recommendedName>
        <fullName evidence="10">Immunoglobulin C1-set domain-containing protein</fullName>
    </recommendedName>
</protein>
<reference evidence="8" key="3">
    <citation type="submission" date="2025-09" db="UniProtKB">
        <authorList>
            <consortium name="Ensembl"/>
        </authorList>
    </citation>
    <scope>IDENTIFICATION</scope>
</reference>
<dbReference type="Gene3D" id="2.60.40.10">
    <property type="entry name" value="Immunoglobulins"/>
    <property type="match status" value="1"/>
</dbReference>
<dbReference type="SUPFAM" id="SSF48726">
    <property type="entry name" value="Immunoglobulin"/>
    <property type="match status" value="1"/>
</dbReference>
<keyword evidence="2 7" id="KW-0812">Transmembrane</keyword>
<dbReference type="PANTHER" id="PTHR19256">
    <property type="entry name" value="T-CELL RECEPTOR GAMMA CHAIN"/>
    <property type="match status" value="1"/>
</dbReference>
<dbReference type="InterPro" id="IPR036179">
    <property type="entry name" value="Ig-like_dom_sf"/>
</dbReference>
<keyword evidence="3 7" id="KW-1133">Transmembrane helix</keyword>
<evidence type="ECO:0000256" key="3">
    <source>
        <dbReference type="ARBA" id="ARBA00022989"/>
    </source>
</evidence>
<feature type="transmembrane region" description="Helical" evidence="7">
    <location>
        <begin position="70"/>
        <end position="92"/>
    </location>
</feature>
<reference evidence="8" key="2">
    <citation type="submission" date="2025-08" db="UniProtKB">
        <authorList>
            <consortium name="Ensembl"/>
        </authorList>
    </citation>
    <scope>IDENTIFICATION</scope>
</reference>
<evidence type="ECO:0000256" key="4">
    <source>
        <dbReference type="ARBA" id="ARBA00023136"/>
    </source>
</evidence>
<reference evidence="8 9" key="1">
    <citation type="submission" date="2019-05" db="EMBL/GenBank/DDBJ databases">
        <title>A Chromosome-scale Meerkat (S. suricatta) Genome Assembly.</title>
        <authorList>
            <person name="Dudchenko O."/>
            <person name="Lieberman Aiden E."/>
            <person name="Tung J."/>
            <person name="Barreiro L.B."/>
            <person name="Clutton-Brock T.H."/>
        </authorList>
    </citation>
    <scope>NUCLEOTIDE SEQUENCE [LARGE SCALE GENOMIC DNA]</scope>
</reference>
<evidence type="ECO:0000256" key="1">
    <source>
        <dbReference type="ARBA" id="ARBA00004370"/>
    </source>
</evidence>
<evidence type="ECO:0000313" key="9">
    <source>
        <dbReference type="Proteomes" id="UP000472268"/>
    </source>
</evidence>
<comment type="subcellular location">
    <subcellularLocation>
        <location evidence="1">Membrane</location>
    </subcellularLocation>
</comment>
<keyword evidence="6" id="KW-0393">Immunoglobulin domain</keyword>
<dbReference type="Proteomes" id="UP000472268">
    <property type="component" value="Chromosome 2"/>
</dbReference>
<sequence length="128" mass="14918">MKTKDTYMKYTWLTVSKESMGKEHQCIITHEKNKEGVDQEILFPSISKGVTNKWLLLETLRLQAMNTSAYYTYVLLLLKSVIYSVIITYFLLGRPALCDWKDFAPWVHFSSLAIVTKRSTEDIEDLPF</sequence>
<keyword evidence="4 7" id="KW-0472">Membrane</keyword>
<dbReference type="GO" id="GO:0016020">
    <property type="term" value="C:membrane"/>
    <property type="evidence" value="ECO:0007669"/>
    <property type="project" value="UniProtKB-SubCell"/>
</dbReference>
<keyword evidence="9" id="KW-1185">Reference proteome</keyword>
<evidence type="ECO:0000256" key="2">
    <source>
        <dbReference type="ARBA" id="ARBA00022692"/>
    </source>
</evidence>
<evidence type="ECO:0008006" key="10">
    <source>
        <dbReference type="Google" id="ProtNLM"/>
    </source>
</evidence>
<dbReference type="OMA" id="CIITHEK"/>